<dbReference type="InterPro" id="IPR057326">
    <property type="entry name" value="KR_dom"/>
</dbReference>
<evidence type="ECO:0000259" key="4">
    <source>
        <dbReference type="SMART" id="SM00822"/>
    </source>
</evidence>
<feature type="domain" description="Ketoreductase" evidence="4">
    <location>
        <begin position="2"/>
        <end position="187"/>
    </location>
</feature>
<dbReference type="SUPFAM" id="SSF51735">
    <property type="entry name" value="NAD(P)-binding Rossmann-fold domains"/>
    <property type="match status" value="1"/>
</dbReference>
<dbReference type="SMART" id="SM00822">
    <property type="entry name" value="PKS_KR"/>
    <property type="match status" value="1"/>
</dbReference>
<name>H0R5N3_9ACTN</name>
<dbReference type="PRINTS" id="PR00080">
    <property type="entry name" value="SDRFAMILY"/>
</dbReference>
<dbReference type="AlphaFoldDB" id="H0R5N3"/>
<dbReference type="PRINTS" id="PR00081">
    <property type="entry name" value="GDHRDH"/>
</dbReference>
<keyword evidence="6" id="KW-1185">Reference proteome</keyword>
<evidence type="ECO:0000256" key="2">
    <source>
        <dbReference type="ARBA" id="ARBA00023002"/>
    </source>
</evidence>
<dbReference type="STRING" id="1077974.GOEFS_115_00240"/>
<organism evidence="5 6">
    <name type="scientific">Gordonia effusa NBRC 100432</name>
    <dbReference type="NCBI Taxonomy" id="1077974"/>
    <lineage>
        <taxon>Bacteria</taxon>
        <taxon>Bacillati</taxon>
        <taxon>Actinomycetota</taxon>
        <taxon>Actinomycetes</taxon>
        <taxon>Mycobacteriales</taxon>
        <taxon>Gordoniaceae</taxon>
        <taxon>Gordonia</taxon>
    </lineage>
</organism>
<evidence type="ECO:0000313" key="5">
    <source>
        <dbReference type="EMBL" id="GAB20384.1"/>
    </source>
</evidence>
<reference evidence="5 6" key="1">
    <citation type="submission" date="2011-12" db="EMBL/GenBank/DDBJ databases">
        <title>Whole genome shotgun sequence of Gordonia effusa NBRC 100432.</title>
        <authorList>
            <person name="Yoshida I."/>
            <person name="Takarada H."/>
            <person name="Hosoyama A."/>
            <person name="Tsuchikane K."/>
            <person name="Katsumata H."/>
            <person name="Yamazaki S."/>
            <person name="Fujita N."/>
        </authorList>
    </citation>
    <scope>NUCLEOTIDE SEQUENCE [LARGE SCALE GENOMIC DNA]</scope>
    <source>
        <strain evidence="5 6">NBRC 100432</strain>
    </source>
</reference>
<comment type="caution">
    <text evidence="5">The sequence shown here is derived from an EMBL/GenBank/DDBJ whole genome shotgun (WGS) entry which is preliminary data.</text>
</comment>
<evidence type="ECO:0000313" key="6">
    <source>
        <dbReference type="Proteomes" id="UP000035034"/>
    </source>
</evidence>
<dbReference type="InterPro" id="IPR002347">
    <property type="entry name" value="SDR_fam"/>
</dbReference>
<dbReference type="GO" id="GO:0016491">
    <property type="term" value="F:oxidoreductase activity"/>
    <property type="evidence" value="ECO:0007669"/>
    <property type="project" value="UniProtKB-KW"/>
</dbReference>
<gene>
    <name evidence="5" type="ORF">GOEFS_115_00240</name>
</gene>
<evidence type="ECO:0000256" key="3">
    <source>
        <dbReference type="RuleBase" id="RU000363"/>
    </source>
</evidence>
<protein>
    <submittedName>
        <fullName evidence="5">Putative oxidoreductase</fullName>
    </submittedName>
</protein>
<evidence type="ECO:0000256" key="1">
    <source>
        <dbReference type="ARBA" id="ARBA00006484"/>
    </source>
</evidence>
<dbReference type="RefSeq" id="WP_007319719.1">
    <property type="nucleotide sequence ID" value="NZ_BAEH01000115.1"/>
</dbReference>
<dbReference type="OrthoDB" id="4481821at2"/>
<sequence length="293" mass="31023">MKTVIVTGGAAGIGKETAKAFARQGNRVIIADIDEPAAAATATEIALDGGQVLPYRLDVRSEDEWNIFGKHIAAEFGHADILVNNAGVMDLGGFVETDPAGWQRMIDICLMSIVYGSKVFGQQMIDGRVNGHIVNVSSAAAFLPSELDAAYGVAKSAVFMASQSLRIELRQHGIGVTTICPGIIRTNLLRNGRRNGLSDDELASWNAGAGAAQTQLGISGPDKVARRIVKAVDKNWAVVPVNPEAWLAYYASRVSPGAVRAATSLGGFGLMEGLLRAATPLINRLAERQESIK</sequence>
<dbReference type="PANTHER" id="PTHR43391:SF12">
    <property type="entry name" value="OXIDOREDUCTASE EPHD-RELATED"/>
    <property type="match status" value="1"/>
</dbReference>
<dbReference type="Proteomes" id="UP000035034">
    <property type="component" value="Unassembled WGS sequence"/>
</dbReference>
<dbReference type="CDD" id="cd05233">
    <property type="entry name" value="SDR_c"/>
    <property type="match status" value="1"/>
</dbReference>
<dbReference type="PANTHER" id="PTHR43391">
    <property type="entry name" value="RETINOL DEHYDROGENASE-RELATED"/>
    <property type="match status" value="1"/>
</dbReference>
<dbReference type="eggNOG" id="COG1028">
    <property type="taxonomic scope" value="Bacteria"/>
</dbReference>
<dbReference type="Pfam" id="PF00106">
    <property type="entry name" value="adh_short"/>
    <property type="match status" value="1"/>
</dbReference>
<dbReference type="InterPro" id="IPR036291">
    <property type="entry name" value="NAD(P)-bd_dom_sf"/>
</dbReference>
<accession>H0R5N3</accession>
<proteinExistence type="inferred from homology"/>
<dbReference type="EMBL" id="BAEH01000115">
    <property type="protein sequence ID" value="GAB20384.1"/>
    <property type="molecule type" value="Genomic_DNA"/>
</dbReference>
<keyword evidence="2" id="KW-0560">Oxidoreductase</keyword>
<comment type="similarity">
    <text evidence="1 3">Belongs to the short-chain dehydrogenases/reductases (SDR) family.</text>
</comment>
<dbReference type="Gene3D" id="3.40.50.720">
    <property type="entry name" value="NAD(P)-binding Rossmann-like Domain"/>
    <property type="match status" value="1"/>
</dbReference>